<evidence type="ECO:0008006" key="3">
    <source>
        <dbReference type="Google" id="ProtNLM"/>
    </source>
</evidence>
<evidence type="ECO:0000313" key="2">
    <source>
        <dbReference type="Proteomes" id="UP001159363"/>
    </source>
</evidence>
<reference evidence="1 2" key="1">
    <citation type="submission" date="2023-02" db="EMBL/GenBank/DDBJ databases">
        <title>LHISI_Scaffold_Assembly.</title>
        <authorList>
            <person name="Stuart O.P."/>
            <person name="Cleave R."/>
            <person name="Magrath M.J.L."/>
            <person name="Mikheyev A.S."/>
        </authorList>
    </citation>
    <scope>NUCLEOTIDE SEQUENCE [LARGE SCALE GENOMIC DNA]</scope>
    <source>
        <strain evidence="1">Daus_M_001</strain>
        <tissue evidence="1">Leg muscle</tissue>
    </source>
</reference>
<comment type="caution">
    <text evidence="1">The sequence shown here is derived from an EMBL/GenBank/DDBJ whole genome shotgun (WGS) entry which is preliminary data.</text>
</comment>
<keyword evidence="2" id="KW-1185">Reference proteome</keyword>
<sequence>MVLFNLALVAEVFPLWMLKSRTVLIPKVQVPSVLVEFRPISITRIILRHFHKLLSACLVDRLPIAGWQHAFIKADGMAENLSLLTEVLHRVTSRRTPLYMAIIDVKKAFDAMAHVPRARSMFFKHVVCLTTS</sequence>
<accession>A0ABQ9G1K9</accession>
<dbReference type="EMBL" id="JARBHB010000016">
    <property type="protein sequence ID" value="KAJ8866379.1"/>
    <property type="molecule type" value="Genomic_DNA"/>
</dbReference>
<name>A0ABQ9G1K9_9NEOP</name>
<gene>
    <name evidence="1" type="ORF">PR048_032222</name>
</gene>
<protein>
    <recommendedName>
        <fullName evidence="3">Reverse transcriptase</fullName>
    </recommendedName>
</protein>
<evidence type="ECO:0000313" key="1">
    <source>
        <dbReference type="EMBL" id="KAJ8866379.1"/>
    </source>
</evidence>
<organism evidence="1 2">
    <name type="scientific">Dryococelus australis</name>
    <dbReference type="NCBI Taxonomy" id="614101"/>
    <lineage>
        <taxon>Eukaryota</taxon>
        <taxon>Metazoa</taxon>
        <taxon>Ecdysozoa</taxon>
        <taxon>Arthropoda</taxon>
        <taxon>Hexapoda</taxon>
        <taxon>Insecta</taxon>
        <taxon>Pterygota</taxon>
        <taxon>Neoptera</taxon>
        <taxon>Polyneoptera</taxon>
        <taxon>Phasmatodea</taxon>
        <taxon>Verophasmatodea</taxon>
        <taxon>Anareolatae</taxon>
        <taxon>Phasmatidae</taxon>
        <taxon>Eurycanthinae</taxon>
        <taxon>Dryococelus</taxon>
    </lineage>
</organism>
<dbReference type="Proteomes" id="UP001159363">
    <property type="component" value="Chromosome 15"/>
</dbReference>
<proteinExistence type="predicted"/>